<dbReference type="Proteomes" id="UP001163850">
    <property type="component" value="Unassembled WGS sequence"/>
</dbReference>
<accession>A0AA38ULT3</accession>
<sequence length="503" mass="53112">MGVQRYAAGTAHDVAATEGCSNVSSPFSFRLSFSSSTPFVYANFQQPEFSTLDFSISSAMPRILCSQDTGFWERSSTIKAQQDLVFFSSNFVSRFSTSRFFVFLLNMSTATFPAEYNIIKAEILSLFRTYTAIFPVLSKAGLWADCLEQAVALGDFTSALQNFIPAFLADSGFHNTVFQAQARKDTTFAMPPCYGAVRTLTRRIHETRAATQPATVVATAINTASTVNSTSVAAVAVPAPATATPACPFPSTVTAVTGNSAVSQAPAATMGMTPVSTVTAPSTMRPRGTRRPGRKIRSAKSAPVVIDSDDGENDVQIVGGDIAMGEITHSPASPIATDAPMSVDSELPGAVLNVEPSAGTTPTVSTVGLPADLKFKKAAASEPVIESTNSTKAQAVLFAKKGFEGSRKRPRISESGLNYINKPDRTKLAFATSTAHLNAAASSVAGPSSMDIMDRASHLVDQVTPAAFTEASLVKQEADLRAELQAQHVKVLQALHVAEGPSN</sequence>
<comment type="caution">
    <text evidence="2">The sequence shown here is derived from an EMBL/GenBank/DDBJ whole genome shotgun (WGS) entry which is preliminary data.</text>
</comment>
<protein>
    <submittedName>
        <fullName evidence="2">Uncharacterized protein</fullName>
    </submittedName>
</protein>
<evidence type="ECO:0000256" key="1">
    <source>
        <dbReference type="SAM" id="MobiDB-lite"/>
    </source>
</evidence>
<evidence type="ECO:0000313" key="2">
    <source>
        <dbReference type="EMBL" id="KAJ3978745.1"/>
    </source>
</evidence>
<feature type="compositionally biased region" description="Basic residues" evidence="1">
    <location>
        <begin position="287"/>
        <end position="298"/>
    </location>
</feature>
<proteinExistence type="predicted"/>
<reference evidence="2" key="1">
    <citation type="submission" date="2022-08" db="EMBL/GenBank/DDBJ databases">
        <authorList>
            <consortium name="DOE Joint Genome Institute"/>
            <person name="Min B."/>
            <person name="Riley R."/>
            <person name="Sierra-Patev S."/>
            <person name="Naranjo-Ortiz M."/>
            <person name="Looney B."/>
            <person name="Konkel Z."/>
            <person name="Slot J.C."/>
            <person name="Sakamoto Y."/>
            <person name="Steenwyk J.L."/>
            <person name="Rokas A."/>
            <person name="Carro J."/>
            <person name="Camarero S."/>
            <person name="Ferreira P."/>
            <person name="Molpeceres G."/>
            <person name="Ruiz-Duenas F.J."/>
            <person name="Serrano A."/>
            <person name="Henrissat B."/>
            <person name="Drula E."/>
            <person name="Hughes K.W."/>
            <person name="Mata J.L."/>
            <person name="Ishikawa N.K."/>
            <person name="Vargas-Isla R."/>
            <person name="Ushijima S."/>
            <person name="Smith C.A."/>
            <person name="Ahrendt S."/>
            <person name="Andreopoulos W."/>
            <person name="He G."/>
            <person name="Labutti K."/>
            <person name="Lipzen A."/>
            <person name="Ng V."/>
            <person name="Sandor L."/>
            <person name="Barry K."/>
            <person name="Martinez A.T."/>
            <person name="Xiao Y."/>
            <person name="Gibbons J.G."/>
            <person name="Terashima K."/>
            <person name="Hibbett D.S."/>
            <person name="Grigoriev I.V."/>
        </authorList>
    </citation>
    <scope>NUCLEOTIDE SEQUENCE</scope>
    <source>
        <strain evidence="2">TFB7829</strain>
    </source>
</reference>
<evidence type="ECO:0000313" key="3">
    <source>
        <dbReference type="Proteomes" id="UP001163850"/>
    </source>
</evidence>
<dbReference type="AlphaFoldDB" id="A0AA38ULT3"/>
<organism evidence="2 3">
    <name type="scientific">Lentinula detonsa</name>
    <dbReference type="NCBI Taxonomy" id="2804962"/>
    <lineage>
        <taxon>Eukaryota</taxon>
        <taxon>Fungi</taxon>
        <taxon>Dikarya</taxon>
        <taxon>Basidiomycota</taxon>
        <taxon>Agaricomycotina</taxon>
        <taxon>Agaricomycetes</taxon>
        <taxon>Agaricomycetidae</taxon>
        <taxon>Agaricales</taxon>
        <taxon>Marasmiineae</taxon>
        <taxon>Omphalotaceae</taxon>
        <taxon>Lentinula</taxon>
    </lineage>
</organism>
<feature type="region of interest" description="Disordered" evidence="1">
    <location>
        <begin position="274"/>
        <end position="301"/>
    </location>
</feature>
<gene>
    <name evidence="2" type="ORF">F5890DRAFT_1559749</name>
</gene>
<name>A0AA38ULT3_9AGAR</name>
<dbReference type="EMBL" id="MU802751">
    <property type="protein sequence ID" value="KAJ3978745.1"/>
    <property type="molecule type" value="Genomic_DNA"/>
</dbReference>